<dbReference type="Gene3D" id="1.20.1250.20">
    <property type="entry name" value="MFS general substrate transporter like domains"/>
    <property type="match status" value="1"/>
</dbReference>
<dbReference type="GO" id="GO:0022857">
    <property type="term" value="F:transmembrane transporter activity"/>
    <property type="evidence" value="ECO:0007669"/>
    <property type="project" value="InterPro"/>
</dbReference>
<dbReference type="GO" id="GO:0016020">
    <property type="term" value="C:membrane"/>
    <property type="evidence" value="ECO:0007669"/>
    <property type="project" value="UniProtKB-SubCell"/>
</dbReference>
<keyword evidence="5 8" id="KW-0472">Membrane</keyword>
<dbReference type="PROSITE" id="PS50850">
    <property type="entry name" value="MFS"/>
    <property type="match status" value="1"/>
</dbReference>
<comment type="subcellular location">
    <subcellularLocation>
        <location evidence="1">Membrane</location>
        <topology evidence="1">Multi-pass membrane protein</topology>
    </subcellularLocation>
</comment>
<dbReference type="InterPro" id="IPR036259">
    <property type="entry name" value="MFS_trans_sf"/>
</dbReference>
<dbReference type="Proteomes" id="UP001465755">
    <property type="component" value="Unassembled WGS sequence"/>
</dbReference>
<dbReference type="InterPro" id="IPR020846">
    <property type="entry name" value="MFS_dom"/>
</dbReference>
<feature type="region of interest" description="Disordered" evidence="7">
    <location>
        <begin position="1"/>
        <end position="64"/>
    </location>
</feature>
<organism evidence="10 11">
    <name type="scientific">Symbiochloris irregularis</name>
    <dbReference type="NCBI Taxonomy" id="706552"/>
    <lineage>
        <taxon>Eukaryota</taxon>
        <taxon>Viridiplantae</taxon>
        <taxon>Chlorophyta</taxon>
        <taxon>core chlorophytes</taxon>
        <taxon>Trebouxiophyceae</taxon>
        <taxon>Trebouxiales</taxon>
        <taxon>Trebouxiaceae</taxon>
        <taxon>Symbiochloris</taxon>
    </lineage>
</organism>
<gene>
    <name evidence="10" type="ORF">WJX73_003542</name>
</gene>
<evidence type="ECO:0000256" key="8">
    <source>
        <dbReference type="SAM" id="Phobius"/>
    </source>
</evidence>
<dbReference type="InterPro" id="IPR044770">
    <property type="entry name" value="MFS_spinster-like"/>
</dbReference>
<evidence type="ECO:0000256" key="2">
    <source>
        <dbReference type="ARBA" id="ARBA00022448"/>
    </source>
</evidence>
<feature type="transmembrane region" description="Helical" evidence="8">
    <location>
        <begin position="153"/>
        <end position="173"/>
    </location>
</feature>
<proteinExistence type="inferred from homology"/>
<evidence type="ECO:0000256" key="1">
    <source>
        <dbReference type="ARBA" id="ARBA00004141"/>
    </source>
</evidence>
<feature type="region of interest" description="Disordered" evidence="7">
    <location>
        <begin position="554"/>
        <end position="630"/>
    </location>
</feature>
<feature type="compositionally biased region" description="Polar residues" evidence="7">
    <location>
        <begin position="47"/>
        <end position="56"/>
    </location>
</feature>
<name>A0AAW1NHR5_9CHLO</name>
<feature type="transmembrane region" description="Helical" evidence="8">
    <location>
        <begin position="310"/>
        <end position="334"/>
    </location>
</feature>
<feature type="domain" description="Major facilitator superfamily (MFS) profile" evidence="9">
    <location>
        <begin position="89"/>
        <end position="511"/>
    </location>
</feature>
<evidence type="ECO:0000256" key="3">
    <source>
        <dbReference type="ARBA" id="ARBA00022692"/>
    </source>
</evidence>
<keyword evidence="11" id="KW-1185">Reference proteome</keyword>
<feature type="transmembrane region" description="Helical" evidence="8">
    <location>
        <begin position="180"/>
        <end position="200"/>
    </location>
</feature>
<dbReference type="AlphaFoldDB" id="A0AAW1NHR5"/>
<dbReference type="PANTHER" id="PTHR23505">
    <property type="entry name" value="SPINSTER"/>
    <property type="match status" value="1"/>
</dbReference>
<accession>A0AAW1NHR5</accession>
<dbReference type="Pfam" id="PF07690">
    <property type="entry name" value="MFS_1"/>
    <property type="match status" value="1"/>
</dbReference>
<protein>
    <recommendedName>
        <fullName evidence="9">Major facilitator superfamily (MFS) profile domain-containing protein</fullName>
    </recommendedName>
</protein>
<evidence type="ECO:0000256" key="4">
    <source>
        <dbReference type="ARBA" id="ARBA00022989"/>
    </source>
</evidence>
<dbReference type="EMBL" id="JALJOQ010000265">
    <property type="protein sequence ID" value="KAK9786693.1"/>
    <property type="molecule type" value="Genomic_DNA"/>
</dbReference>
<comment type="caution">
    <text evidence="10">The sequence shown here is derived from an EMBL/GenBank/DDBJ whole genome shotgun (WGS) entry which is preliminary data.</text>
</comment>
<evidence type="ECO:0000256" key="6">
    <source>
        <dbReference type="ARBA" id="ARBA00024338"/>
    </source>
</evidence>
<evidence type="ECO:0000313" key="11">
    <source>
        <dbReference type="Proteomes" id="UP001465755"/>
    </source>
</evidence>
<keyword evidence="4 8" id="KW-1133">Transmembrane helix</keyword>
<comment type="similarity">
    <text evidence="6">Belongs to the major facilitator superfamily. Spinster (TC 2.A.1.49) family.</text>
</comment>
<feature type="transmembrane region" description="Helical" evidence="8">
    <location>
        <begin position="409"/>
        <end position="427"/>
    </location>
</feature>
<evidence type="ECO:0000313" key="10">
    <source>
        <dbReference type="EMBL" id="KAK9786693.1"/>
    </source>
</evidence>
<feature type="transmembrane region" description="Helical" evidence="8">
    <location>
        <begin position="245"/>
        <end position="265"/>
    </location>
</feature>
<evidence type="ECO:0000256" key="7">
    <source>
        <dbReference type="SAM" id="MobiDB-lite"/>
    </source>
</evidence>
<sequence length="630" mass="66936">MQHSSGSLEGDELRNEEASSLLFLPDEESPSTRSRSPQRSRSRLSQAGASPSQPGSGNHKAEGRQGTIWQVSSLQARCRHWLTDAKARTTVLVNLSAIMERTDEQLLPAVYLFVAVAFSATPKQLGYLTLCRAVVQAFASPLGGFMGHYYNRIWVIAAGCTLWGIMTLGFSFCTSVQQGYLFWAMNGIGLSLVIPSGQSLTADYFSEASRGTAFGALYLTGALGAMLGALYATNLGCHHPLGMEGWRFAFVSVAFVSLGIGALTFCFGHDPRFVSDKQVRVEVGADKAAGEGSFWQLLKETRTICTVPTFVIIITQGIMGSMPWNALVFFTLYLQLLGMSDAAASGLMAVFLGGTAVGGLLGGWVGDKAADKYPQHGRILACQYSVGSGVPFALLLLKGLPFNGASATVAAYALVLFLMGLSISWAAPACNNPIFAEIVPPHMRNMIYAFDRSFEGAIAACGAPLVGILAERMFGFTGAAATTTHCGDRLVGAPDAIVAAAASAEELSRDLVKAHALGNALLVSLVVPWALCFLFYSGLHFTYPLDRRRALAEDPANSKSSTVEMMSQPAHESSDGGQHVRLNRREGDKGISGGGLSSVQGALAHRGSSGKGDDIENSQSGHTSWHDSFE</sequence>
<evidence type="ECO:0000259" key="9">
    <source>
        <dbReference type="PROSITE" id="PS50850"/>
    </source>
</evidence>
<feature type="transmembrane region" description="Helical" evidence="8">
    <location>
        <begin position="346"/>
        <end position="365"/>
    </location>
</feature>
<feature type="transmembrane region" description="Helical" evidence="8">
    <location>
        <begin position="212"/>
        <end position="233"/>
    </location>
</feature>
<keyword evidence="3 8" id="KW-0812">Transmembrane</keyword>
<dbReference type="SUPFAM" id="SSF103473">
    <property type="entry name" value="MFS general substrate transporter"/>
    <property type="match status" value="1"/>
</dbReference>
<evidence type="ECO:0000256" key="5">
    <source>
        <dbReference type="ARBA" id="ARBA00023136"/>
    </source>
</evidence>
<dbReference type="PANTHER" id="PTHR23505:SF52">
    <property type="entry name" value="MAJOR FACILITATOR SUPERFAMILY PROTEIN"/>
    <property type="match status" value="1"/>
</dbReference>
<feature type="transmembrane region" description="Helical" evidence="8">
    <location>
        <begin position="516"/>
        <end position="539"/>
    </location>
</feature>
<dbReference type="InterPro" id="IPR011701">
    <property type="entry name" value="MFS"/>
</dbReference>
<reference evidence="10 11" key="1">
    <citation type="journal article" date="2024" name="Nat. Commun.">
        <title>Phylogenomics reveals the evolutionary origins of lichenization in chlorophyte algae.</title>
        <authorList>
            <person name="Puginier C."/>
            <person name="Libourel C."/>
            <person name="Otte J."/>
            <person name="Skaloud P."/>
            <person name="Haon M."/>
            <person name="Grisel S."/>
            <person name="Petersen M."/>
            <person name="Berrin J.G."/>
            <person name="Delaux P.M."/>
            <person name="Dal Grande F."/>
            <person name="Keller J."/>
        </authorList>
    </citation>
    <scope>NUCLEOTIDE SEQUENCE [LARGE SCALE GENOMIC DNA]</scope>
    <source>
        <strain evidence="10 11">SAG 2036</strain>
    </source>
</reference>
<keyword evidence="2" id="KW-0813">Transport</keyword>